<name>A0AB39RIB4_9ACTN</name>
<gene>
    <name evidence="1" type="ORF">AB5J53_18070</name>
</gene>
<dbReference type="EMBL" id="CP163443">
    <property type="protein sequence ID" value="XDQ53435.1"/>
    <property type="molecule type" value="Genomic_DNA"/>
</dbReference>
<protein>
    <submittedName>
        <fullName evidence="1">DUF5949 family protein</fullName>
    </submittedName>
</protein>
<dbReference type="RefSeq" id="WP_369246688.1">
    <property type="nucleotide sequence ID" value="NZ_CP163443.1"/>
</dbReference>
<dbReference type="Pfam" id="PF19374">
    <property type="entry name" value="DUF5949"/>
    <property type="match status" value="1"/>
</dbReference>
<dbReference type="AlphaFoldDB" id="A0AB39RIB4"/>
<evidence type="ECO:0000313" key="1">
    <source>
        <dbReference type="EMBL" id="XDQ53435.1"/>
    </source>
</evidence>
<proteinExistence type="predicted"/>
<dbReference type="InterPro" id="IPR045993">
    <property type="entry name" value="DUF5949"/>
</dbReference>
<reference evidence="1" key="1">
    <citation type="submission" date="2024-07" db="EMBL/GenBank/DDBJ databases">
        <authorList>
            <person name="Yu S.T."/>
        </authorList>
    </citation>
    <scope>NUCLEOTIDE SEQUENCE</scope>
    <source>
        <strain evidence="1">R41</strain>
    </source>
</reference>
<sequence length="48" mass="5169">MTSTPSETRPFRIAELSTLVALPWSDEAPERTLKAAAHVVLPALSLHG</sequence>
<organism evidence="1">
    <name type="scientific">Streptomyces sp. R41</name>
    <dbReference type="NCBI Taxonomy" id="3238632"/>
    <lineage>
        <taxon>Bacteria</taxon>
        <taxon>Bacillati</taxon>
        <taxon>Actinomycetota</taxon>
        <taxon>Actinomycetes</taxon>
        <taxon>Kitasatosporales</taxon>
        <taxon>Streptomycetaceae</taxon>
        <taxon>Streptomyces</taxon>
    </lineage>
</organism>
<accession>A0AB39RIB4</accession>